<organism evidence="1 2">
    <name type="scientific">Andreprevotia lacus DSM 23236</name>
    <dbReference type="NCBI Taxonomy" id="1121001"/>
    <lineage>
        <taxon>Bacteria</taxon>
        <taxon>Pseudomonadati</taxon>
        <taxon>Pseudomonadota</taxon>
        <taxon>Betaproteobacteria</taxon>
        <taxon>Neisseriales</taxon>
        <taxon>Chitinibacteraceae</taxon>
        <taxon>Andreprevotia</taxon>
    </lineage>
</organism>
<proteinExistence type="predicted"/>
<name>A0A1W1X869_9NEIS</name>
<accession>A0A1W1X869</accession>
<dbReference type="OrthoDB" id="887175at2"/>
<evidence type="ECO:0000313" key="2">
    <source>
        <dbReference type="Proteomes" id="UP000192761"/>
    </source>
</evidence>
<dbReference type="AlphaFoldDB" id="A0A1W1X869"/>
<reference evidence="1 2" key="1">
    <citation type="submission" date="2017-04" db="EMBL/GenBank/DDBJ databases">
        <authorList>
            <person name="Afonso C.L."/>
            <person name="Miller P.J."/>
            <person name="Scott M.A."/>
            <person name="Spackman E."/>
            <person name="Goraichik I."/>
            <person name="Dimitrov K.M."/>
            <person name="Suarez D.L."/>
            <person name="Swayne D.E."/>
        </authorList>
    </citation>
    <scope>NUCLEOTIDE SEQUENCE [LARGE SCALE GENOMIC DNA]</scope>
    <source>
        <strain evidence="1 2">DSM 23236</strain>
    </source>
</reference>
<dbReference type="EMBL" id="FWXD01000004">
    <property type="protein sequence ID" value="SMC20162.1"/>
    <property type="molecule type" value="Genomic_DNA"/>
</dbReference>
<evidence type="ECO:0000313" key="1">
    <source>
        <dbReference type="EMBL" id="SMC20162.1"/>
    </source>
</evidence>
<gene>
    <name evidence="1" type="ORF">SAMN02745857_00838</name>
</gene>
<keyword evidence="2" id="KW-1185">Reference proteome</keyword>
<protein>
    <submittedName>
        <fullName evidence="1">Uncharacterized protein</fullName>
    </submittedName>
</protein>
<dbReference type="RefSeq" id="WP_084089294.1">
    <property type="nucleotide sequence ID" value="NZ_FWXD01000004.1"/>
</dbReference>
<dbReference type="Proteomes" id="UP000192761">
    <property type="component" value="Unassembled WGS sequence"/>
</dbReference>
<sequence>MNIAQHIQLRWQRSSYWQRCLIAPALLALLLGASWCADWLGNPNKPWLDEPGEGPVATQALHVLAGVPQALAQYRQQHGRYPATLAQLVPGSLARLPQMPAGVGLRYTSAADGQQFNLAFDYSGPGLNDCSYTLHSSWQCSRDW</sequence>